<dbReference type="InterPro" id="IPR006012">
    <property type="entry name" value="Syntaxin/epimorphin_CS"/>
</dbReference>
<sequence length="1573" mass="177474">MSRDSTKTGKQQSATDFKMMSSELFILSYGALVADLANDLESSEEVNKHLDKIGFNMGLRMADDFLSKNPRIGRCSDMHQIMEIIAKSALKAYLGVSAQFSAIGNDGNEFSLTLDTNPLVEFVEVPEELKGLCYSQVICGCIRGALEALHMEVQAVLISDVPEPTEIRVKIWLTDNEFNLIRGIMGSLAVQPPNGVTRNLTEVFVFLRNNAQQNNLVEMGQRIKLDADDKMTLIAIDDDDKTVAYSRSPPGWVNVIDEVNYELTRIKAREPTLRELQQKQLTNLDFSDDKGSHDTGKIAELTEELTSMFGHCKRLIKLIEEDETDQQTSFNKLRQNVVASLVLLLNALMHEFRASQSSYLRHLDSRKNNLDSFVIKSNVPTISGVNGALDSTNNDGEEEELSIDQIQYIMQNEHMSKEREKEVIKISRSILELNSMFKDIASMIVDQGTILDRIDYNVEQSASRIKSAFKSVKKAEKYQQQNKKMQLRQKDARERSQEATSSSAVADTLDEKSDAALAEMTKQIMKDMDVELSVMKGMDRKKMLQICRQHQLRNLKEESAALYCQRLKKSLEHKEESHKDLLVSLRITLTNQNVSWINEFGNEGGFQLLTSLIGKILKRIENIRSKCDSEENQQTEEECVNCLLETIKSTRKCLNCQPGIRFLFRPNSRLCSKLIETLYVSSSINAKRFRQFHYDQIMKLTLPQLFSIPFMENDSPDDHTIAERNLLNRELTAFAEQRNVPRFACVVNCLRFDDSEITYKALVFINAFLSCAEDNDWRVRMLWRSELIAAGLKPLIPKIRSLAESNADNIKSPFETFEDVQTKDYDKLKECFSDLQNDVSDLSDSSFRWSTYFSIINKCVSVVAFGDMGYGPENEKQILFNIDLDEALDHIERDDNIERLTKRLQSAVEEKQEAVSLQIKYYQKIKEYQHECSELRKHIKSGTEALPSATVLDLPQPKEFDKISAPKAMPPIGPGCPPPPPPPPPPPSLLMPEHRRNKVSTGAPPPPPPPPPPPSSLKSGGGPPMPPPLPQTNSMARASIPALVPELPEYLKKKCNKCSEVPMKKIPWNSAIIRPNNLNRNSLWAQIDESEVASEDVFEFLKAKFSAGKASGIPVNFAKKAPTKAKVPLVIQDAKMLQALAILQGSCKLSFKRWRCALLELRSALPPLEMINRLKLCKLDEIQKMPEGEQFVATLSSIDGLPIRLESIHLKLRWSESFSDLKYGITTVAEACEEVLKSQGLRHFINLVLLVGNFMGRTKNSKDAFAFELSVLNKLVDTRDCDNSETLLHGLISLLHKKFKGQFTSFALDDFHHVSKACRVDVSELSRNKIDQVRNSIEKVAKYLSSYEVQGDGDRFLEKIGAFVKQAKEDLGTVDSLWEHMQMTWNAVQTYLCFDPKKYPMDRLFADLHAFKGHYQNARMDLQRGQLKASDAAKEAAALKTPRKPLQPIQPIANEAAKRAKERNRKESESTAARTTATNSDASGGGDGGVIDIIEQMLEKGDYRREGRAQQAKGGAYRLRRKGQPTVYVSPADSLKKRMDDTVSVNDLNEKPANDEYVDAPSSVELLLRLRGL</sequence>
<evidence type="ECO:0000256" key="1">
    <source>
        <dbReference type="ARBA" id="ARBA00004211"/>
    </source>
</evidence>
<dbReference type="GO" id="GO:0016020">
    <property type="term" value="C:membrane"/>
    <property type="evidence" value="ECO:0007669"/>
    <property type="project" value="UniProtKB-SubCell"/>
</dbReference>
<evidence type="ECO:0000259" key="14">
    <source>
        <dbReference type="PROSITE" id="PS51444"/>
    </source>
</evidence>
<comment type="similarity">
    <text evidence="4">Belongs to the TRAPP small subunits family. BET3 subfamily.</text>
</comment>
<dbReference type="InterPro" id="IPR010473">
    <property type="entry name" value="GTPase-bd"/>
</dbReference>
<feature type="region of interest" description="Disordered" evidence="11">
    <location>
        <begin position="481"/>
        <end position="507"/>
    </location>
</feature>
<dbReference type="GO" id="GO:0030041">
    <property type="term" value="P:actin filament polymerization"/>
    <property type="evidence" value="ECO:0007669"/>
    <property type="project" value="TreeGrafter"/>
</dbReference>
<feature type="compositionally biased region" description="Basic and acidic residues" evidence="11">
    <location>
        <begin position="1456"/>
        <end position="1469"/>
    </location>
</feature>
<keyword evidence="10" id="KW-0333">Golgi apparatus</keyword>
<dbReference type="InterPro" id="IPR010472">
    <property type="entry name" value="FH3_dom"/>
</dbReference>
<dbReference type="CDD" id="cd14942">
    <property type="entry name" value="TRAPPC3_bet3"/>
    <property type="match status" value="1"/>
</dbReference>
<dbReference type="InterPro" id="IPR024096">
    <property type="entry name" value="NO_sig/Golgi_transp_ligand-bd"/>
</dbReference>
<dbReference type="SUPFAM" id="SSF48371">
    <property type="entry name" value="ARM repeat"/>
    <property type="match status" value="1"/>
</dbReference>
<feature type="compositionally biased region" description="Basic and acidic residues" evidence="11">
    <location>
        <begin position="488"/>
        <end position="497"/>
    </location>
</feature>
<dbReference type="InterPro" id="IPR016721">
    <property type="entry name" value="Bet3"/>
</dbReference>
<dbReference type="PANTHER" id="PTHR45691:SF6">
    <property type="entry name" value="PROTEIN DIAPHANOUS"/>
    <property type="match status" value="1"/>
</dbReference>
<dbReference type="SMART" id="SM01140">
    <property type="entry name" value="Drf_GBD"/>
    <property type="match status" value="1"/>
</dbReference>
<dbReference type="PROSITE" id="PS50192">
    <property type="entry name" value="T_SNARE"/>
    <property type="match status" value="1"/>
</dbReference>
<dbReference type="InterPro" id="IPR007194">
    <property type="entry name" value="TRAPP_component"/>
</dbReference>
<dbReference type="SMART" id="SM00498">
    <property type="entry name" value="FH2"/>
    <property type="match status" value="1"/>
</dbReference>
<organism evidence="15 16">
    <name type="scientific">Globodera rostochiensis</name>
    <name type="common">Golden nematode worm</name>
    <name type="synonym">Heterodera rostochiensis</name>
    <dbReference type="NCBI Taxonomy" id="31243"/>
    <lineage>
        <taxon>Eukaryota</taxon>
        <taxon>Metazoa</taxon>
        <taxon>Ecdysozoa</taxon>
        <taxon>Nematoda</taxon>
        <taxon>Chromadorea</taxon>
        <taxon>Rhabditida</taxon>
        <taxon>Tylenchina</taxon>
        <taxon>Tylenchomorpha</taxon>
        <taxon>Tylenchoidea</taxon>
        <taxon>Heteroderidae</taxon>
        <taxon>Heteroderinae</taxon>
        <taxon>Globodera</taxon>
    </lineage>
</organism>
<keyword evidence="9" id="KW-0931">ER-Golgi transport</keyword>
<dbReference type="PROSITE" id="PS51232">
    <property type="entry name" value="GBD_FH3"/>
    <property type="match status" value="1"/>
</dbReference>
<evidence type="ECO:0000256" key="6">
    <source>
        <dbReference type="ARBA" id="ARBA00022448"/>
    </source>
</evidence>
<dbReference type="SMART" id="SM01139">
    <property type="entry name" value="Drf_FH3"/>
    <property type="match status" value="1"/>
</dbReference>
<dbReference type="Gene3D" id="1.20.58.2220">
    <property type="entry name" value="Formin, FH2 domain"/>
    <property type="match status" value="1"/>
</dbReference>
<feature type="compositionally biased region" description="Pro residues" evidence="11">
    <location>
        <begin position="968"/>
        <end position="989"/>
    </location>
</feature>
<dbReference type="WBParaSite" id="Gr19_v10_g12141.t1">
    <property type="protein sequence ID" value="Gr19_v10_g12141.t1"/>
    <property type="gene ID" value="Gr19_v10_g12141"/>
</dbReference>
<dbReference type="PROSITE" id="PS51444">
    <property type="entry name" value="FH2"/>
    <property type="match status" value="1"/>
</dbReference>
<dbReference type="Pfam" id="PF02181">
    <property type="entry name" value="FH2"/>
    <property type="match status" value="1"/>
</dbReference>
<dbReference type="GO" id="GO:0031267">
    <property type="term" value="F:small GTPase binding"/>
    <property type="evidence" value="ECO:0007669"/>
    <property type="project" value="InterPro"/>
</dbReference>
<evidence type="ECO:0000313" key="16">
    <source>
        <dbReference type="WBParaSite" id="Gr19_v10_g12141.t1"/>
    </source>
</evidence>
<evidence type="ECO:0000313" key="15">
    <source>
        <dbReference type="Proteomes" id="UP000887572"/>
    </source>
</evidence>
<dbReference type="GO" id="GO:0006886">
    <property type="term" value="P:intracellular protein transport"/>
    <property type="evidence" value="ECO:0007669"/>
    <property type="project" value="InterPro"/>
</dbReference>
<keyword evidence="7" id="KW-0532">Neurotransmitter transport</keyword>
<evidence type="ECO:0000256" key="11">
    <source>
        <dbReference type="SAM" id="MobiDB-lite"/>
    </source>
</evidence>
<evidence type="ECO:0000256" key="7">
    <source>
        <dbReference type="ARBA" id="ARBA00022775"/>
    </source>
</evidence>
<feature type="domain" description="T-SNARE coiled-coil homology" evidence="12">
    <location>
        <begin position="413"/>
        <end position="475"/>
    </location>
</feature>
<keyword evidence="6" id="KW-0813">Transport</keyword>
<keyword evidence="15" id="KW-1185">Reference proteome</keyword>
<evidence type="ECO:0000256" key="9">
    <source>
        <dbReference type="ARBA" id="ARBA00022892"/>
    </source>
</evidence>
<dbReference type="InterPro" id="IPR042201">
    <property type="entry name" value="FH2_Formin_sf"/>
</dbReference>
<proteinExistence type="inferred from homology"/>
<dbReference type="InterPro" id="IPR011989">
    <property type="entry name" value="ARM-like"/>
</dbReference>
<dbReference type="PANTHER" id="PTHR45691">
    <property type="entry name" value="PROTEIN DIAPHANOUS"/>
    <property type="match status" value="1"/>
</dbReference>
<dbReference type="InterPro" id="IPR014768">
    <property type="entry name" value="GBD/FH3_dom"/>
</dbReference>
<dbReference type="SUPFAM" id="SSF111126">
    <property type="entry name" value="Ligand-binding domain in the NO signalling and Golgi transport"/>
    <property type="match status" value="1"/>
</dbReference>
<protein>
    <submittedName>
        <fullName evidence="16">Uncharacterized protein</fullName>
    </submittedName>
</protein>
<name>A0A914GXU3_GLORO</name>
<evidence type="ECO:0000256" key="3">
    <source>
        <dbReference type="ARBA" id="ARBA00004240"/>
    </source>
</evidence>
<dbReference type="GO" id="GO:0005794">
    <property type="term" value="C:Golgi apparatus"/>
    <property type="evidence" value="ECO:0007669"/>
    <property type="project" value="UniProtKB-SubCell"/>
</dbReference>
<dbReference type="SMART" id="SM00397">
    <property type="entry name" value="t_SNARE"/>
    <property type="match status" value="1"/>
</dbReference>
<dbReference type="GO" id="GO:0030008">
    <property type="term" value="C:TRAPP complex"/>
    <property type="evidence" value="ECO:0007669"/>
    <property type="project" value="InterPro"/>
</dbReference>
<dbReference type="SUPFAM" id="SSF101447">
    <property type="entry name" value="Formin homology 2 domain (FH2 domain)"/>
    <property type="match status" value="1"/>
</dbReference>
<dbReference type="GO" id="GO:0005484">
    <property type="term" value="F:SNAP receptor activity"/>
    <property type="evidence" value="ECO:0007669"/>
    <property type="project" value="InterPro"/>
</dbReference>
<dbReference type="GO" id="GO:0005884">
    <property type="term" value="C:actin filament"/>
    <property type="evidence" value="ECO:0007669"/>
    <property type="project" value="TreeGrafter"/>
</dbReference>
<dbReference type="InterPro" id="IPR010989">
    <property type="entry name" value="SNARE"/>
</dbReference>
<reference evidence="16" key="1">
    <citation type="submission" date="2022-11" db="UniProtKB">
        <authorList>
            <consortium name="WormBaseParasite"/>
        </authorList>
    </citation>
    <scope>IDENTIFICATION</scope>
</reference>
<dbReference type="Pfam" id="PF04051">
    <property type="entry name" value="TRAPP"/>
    <property type="match status" value="1"/>
</dbReference>
<dbReference type="Pfam" id="PF05739">
    <property type="entry name" value="SNARE"/>
    <property type="match status" value="1"/>
</dbReference>
<evidence type="ECO:0000256" key="2">
    <source>
        <dbReference type="ARBA" id="ARBA00004222"/>
    </source>
</evidence>
<dbReference type="PROSITE" id="PS00914">
    <property type="entry name" value="SYNTAXIN"/>
    <property type="match status" value="1"/>
</dbReference>
<dbReference type="Pfam" id="PF06367">
    <property type="entry name" value="Drf_FH3"/>
    <property type="match status" value="1"/>
</dbReference>
<evidence type="ECO:0000259" key="12">
    <source>
        <dbReference type="PROSITE" id="PS50192"/>
    </source>
</evidence>
<dbReference type="GO" id="GO:0003779">
    <property type="term" value="F:actin binding"/>
    <property type="evidence" value="ECO:0007669"/>
    <property type="project" value="InterPro"/>
</dbReference>
<evidence type="ECO:0000256" key="4">
    <source>
        <dbReference type="ARBA" id="ARBA00006218"/>
    </source>
</evidence>
<feature type="domain" description="FH2" evidence="14">
    <location>
        <begin position="1053"/>
        <end position="1441"/>
    </location>
</feature>
<comment type="subcellular location">
    <subcellularLocation>
        <location evidence="3">Endoplasmic reticulum</location>
    </subcellularLocation>
    <subcellularLocation>
        <location evidence="2">Golgi apparatus</location>
        <location evidence="2">cis-Golgi network</location>
    </subcellularLocation>
    <subcellularLocation>
        <location evidence="1">Membrane</location>
        <topology evidence="1">Single-pass type IV membrane protein</topology>
    </subcellularLocation>
</comment>
<dbReference type="Gene3D" id="1.25.10.10">
    <property type="entry name" value="Leucine-rich Repeat Variant"/>
    <property type="match status" value="1"/>
</dbReference>
<feature type="region of interest" description="Disordered" evidence="11">
    <location>
        <begin position="961"/>
        <end position="1034"/>
    </location>
</feature>
<evidence type="ECO:0000259" key="13">
    <source>
        <dbReference type="PROSITE" id="PS51232"/>
    </source>
</evidence>
<dbReference type="Proteomes" id="UP000887572">
    <property type="component" value="Unplaced"/>
</dbReference>
<dbReference type="CDD" id="cd15845">
    <property type="entry name" value="SNARE_syntaxin16"/>
    <property type="match status" value="1"/>
</dbReference>
<evidence type="ECO:0000256" key="10">
    <source>
        <dbReference type="ARBA" id="ARBA00023034"/>
    </source>
</evidence>
<comment type="similarity">
    <text evidence="5">Belongs to the syntaxin family.</text>
</comment>
<dbReference type="InterPro" id="IPR016024">
    <property type="entry name" value="ARM-type_fold"/>
</dbReference>
<keyword evidence="8" id="KW-0256">Endoplasmic reticulum</keyword>
<dbReference type="InterPro" id="IPR000727">
    <property type="entry name" value="T_SNARE_dom"/>
</dbReference>
<feature type="domain" description="GBD/FH3" evidence="13">
    <location>
        <begin position="509"/>
        <end position="915"/>
    </location>
</feature>
<dbReference type="GO" id="GO:0006836">
    <property type="term" value="P:neurotransmitter transport"/>
    <property type="evidence" value="ECO:0007669"/>
    <property type="project" value="UniProtKB-KW"/>
</dbReference>
<dbReference type="GO" id="GO:0048193">
    <property type="term" value="P:Golgi vesicle transport"/>
    <property type="evidence" value="ECO:0007669"/>
    <property type="project" value="InterPro"/>
</dbReference>
<accession>A0A914GXU3</accession>
<feature type="region of interest" description="Disordered" evidence="11">
    <location>
        <begin position="1456"/>
        <end position="1489"/>
    </location>
</feature>
<dbReference type="Gene3D" id="1.20.58.70">
    <property type="match status" value="1"/>
</dbReference>
<dbReference type="Gene3D" id="3.30.1380.20">
    <property type="entry name" value="Trafficking protein particle complex subunit 3"/>
    <property type="match status" value="1"/>
</dbReference>
<feature type="compositionally biased region" description="Low complexity" evidence="11">
    <location>
        <begin position="1470"/>
        <end position="1482"/>
    </location>
</feature>
<dbReference type="GO" id="GO:0005783">
    <property type="term" value="C:endoplasmic reticulum"/>
    <property type="evidence" value="ECO:0007669"/>
    <property type="project" value="UniProtKB-SubCell"/>
</dbReference>
<dbReference type="InterPro" id="IPR051412">
    <property type="entry name" value="Formin_Homology_Diaphanous_sf"/>
</dbReference>
<dbReference type="SUPFAM" id="SSF47661">
    <property type="entry name" value="t-snare proteins"/>
    <property type="match status" value="1"/>
</dbReference>
<dbReference type="Gene3D" id="6.10.30.30">
    <property type="match status" value="1"/>
</dbReference>
<evidence type="ECO:0000256" key="8">
    <source>
        <dbReference type="ARBA" id="ARBA00022824"/>
    </source>
</evidence>
<evidence type="ECO:0000256" key="5">
    <source>
        <dbReference type="ARBA" id="ARBA00009063"/>
    </source>
</evidence>
<dbReference type="InterPro" id="IPR015425">
    <property type="entry name" value="FH2_Formin"/>
</dbReference>
<feature type="compositionally biased region" description="Pro residues" evidence="11">
    <location>
        <begin position="1003"/>
        <end position="1015"/>
    </location>
</feature>